<evidence type="ECO:0000256" key="1">
    <source>
        <dbReference type="SAM" id="Phobius"/>
    </source>
</evidence>
<organism evidence="2 3">
    <name type="scientific">Flavobacterium psychroterrae</name>
    <dbReference type="NCBI Taxonomy" id="2133767"/>
    <lineage>
        <taxon>Bacteria</taxon>
        <taxon>Pseudomonadati</taxon>
        <taxon>Bacteroidota</taxon>
        <taxon>Flavobacteriia</taxon>
        <taxon>Flavobacteriales</taxon>
        <taxon>Flavobacteriaceae</taxon>
        <taxon>Flavobacterium</taxon>
    </lineage>
</organism>
<dbReference type="EMBL" id="JAGYVZ010000005">
    <property type="protein sequence ID" value="MBS7230743.1"/>
    <property type="molecule type" value="Genomic_DNA"/>
</dbReference>
<dbReference type="Pfam" id="PF08695">
    <property type="entry name" value="Coa1"/>
    <property type="match status" value="1"/>
</dbReference>
<proteinExistence type="predicted"/>
<gene>
    <name evidence="2" type="ORF">KHA90_06885</name>
</gene>
<dbReference type="Proteomes" id="UP000722625">
    <property type="component" value="Unassembled WGS sequence"/>
</dbReference>
<protein>
    <recommendedName>
        <fullName evidence="4">Cytochrome oxidase complex assembly protein 1</fullName>
    </recommendedName>
</protein>
<name>A0ABS5P8Z8_9FLAO</name>
<evidence type="ECO:0000313" key="3">
    <source>
        <dbReference type="Proteomes" id="UP000722625"/>
    </source>
</evidence>
<keyword evidence="1" id="KW-0472">Membrane</keyword>
<comment type="caution">
    <text evidence="2">The sequence shown here is derived from an EMBL/GenBank/DDBJ whole genome shotgun (WGS) entry which is preliminary data.</text>
</comment>
<dbReference type="RefSeq" id="WP_213296802.1">
    <property type="nucleotide sequence ID" value="NZ_JAGYVZ010000005.1"/>
</dbReference>
<keyword evidence="1" id="KW-1133">Transmembrane helix</keyword>
<reference evidence="2 3" key="1">
    <citation type="journal article" date="2018" name="Int. J. Syst. Evol. Microbiol.">
        <title>Flavobacterium chryseum sp. nov. and Flavobacterium psychroterrae sp. nov., novel environmental bacteria isolated from Antarctica.</title>
        <authorList>
            <person name="Kralova S."/>
            <person name="Svec P."/>
            <person name="Busse H.J."/>
            <person name="Stankova E."/>
            <person name="Vaczi P."/>
            <person name="Sedlacek I."/>
        </authorList>
    </citation>
    <scope>NUCLEOTIDE SEQUENCE [LARGE SCALE GENOMIC DNA]</scope>
    <source>
        <strain evidence="2 3">CCM 8827</strain>
    </source>
</reference>
<evidence type="ECO:0000313" key="2">
    <source>
        <dbReference type="EMBL" id="MBS7230743.1"/>
    </source>
</evidence>
<keyword evidence="1" id="KW-0812">Transmembrane</keyword>
<feature type="transmembrane region" description="Helical" evidence="1">
    <location>
        <begin position="20"/>
        <end position="43"/>
    </location>
</feature>
<evidence type="ECO:0008006" key="4">
    <source>
        <dbReference type="Google" id="ProtNLM"/>
    </source>
</evidence>
<sequence>MEDDYIEVRRSWWDRNWKWFVPTGCVSILLIFVLFIGGIFFGVTSMMTNSDAYKGAMNQVQHNQLVIEKLGSPIEDDGMTSGSIHTTNNDGGNCDLQIPIKGPKGKGTLFVVAEKRGTWKYSEISVFIKATKEEIDVLKK</sequence>
<accession>A0ABS5P8Z8</accession>
<keyword evidence="3" id="KW-1185">Reference proteome</keyword>
<dbReference type="InterPro" id="IPR014807">
    <property type="entry name" value="Coa1"/>
</dbReference>